<protein>
    <submittedName>
        <fullName evidence="1">Transposase, ISL3 family</fullName>
    </submittedName>
</protein>
<dbReference type="AlphaFoldDB" id="A0AAX2LG93"/>
<name>A0AAX2LG93_STRSZ</name>
<dbReference type="GeneID" id="83705401"/>
<dbReference type="Proteomes" id="UP000255476">
    <property type="component" value="Unassembled WGS sequence"/>
</dbReference>
<dbReference type="RefSeq" id="WP_206158718.1">
    <property type="nucleotide sequence ID" value="NZ_CP065054.1"/>
</dbReference>
<reference evidence="1 2" key="1">
    <citation type="submission" date="2018-06" db="EMBL/GenBank/DDBJ databases">
        <authorList>
            <consortium name="Pathogen Informatics"/>
            <person name="Doyle S."/>
        </authorList>
    </citation>
    <scope>NUCLEOTIDE SEQUENCE [LARGE SCALE GENOMIC DNA]</scope>
    <source>
        <strain evidence="1 2">NCTC7023</strain>
    </source>
</reference>
<evidence type="ECO:0000313" key="2">
    <source>
        <dbReference type="Proteomes" id="UP000255476"/>
    </source>
</evidence>
<accession>A0AAX2LG93</accession>
<dbReference type="EMBL" id="UHHT01000001">
    <property type="protein sequence ID" value="SUO81690.1"/>
    <property type="molecule type" value="Genomic_DNA"/>
</dbReference>
<sequence length="129" mass="14903">MKSNQTIIRKAHMEHFKNTTELLGIKNTIQLLTVLNPHPHIVINPKLDYSVLLCPHYKGNMSKQDFQKASKIPILDCQSFPTLLQLKKHCFQWKASSKVSLAQTPFDFNITKKSTNLVLFRYQLLVNPL</sequence>
<evidence type="ECO:0000313" key="1">
    <source>
        <dbReference type="EMBL" id="SUO81690.1"/>
    </source>
</evidence>
<proteinExistence type="predicted"/>
<organism evidence="1 2">
    <name type="scientific">Streptococcus equi subsp. zooepidemicus</name>
    <dbReference type="NCBI Taxonomy" id="40041"/>
    <lineage>
        <taxon>Bacteria</taxon>
        <taxon>Bacillati</taxon>
        <taxon>Bacillota</taxon>
        <taxon>Bacilli</taxon>
        <taxon>Lactobacillales</taxon>
        <taxon>Streptococcaceae</taxon>
        <taxon>Streptococcus</taxon>
    </lineage>
</organism>
<comment type="caution">
    <text evidence="1">The sequence shown here is derived from an EMBL/GenBank/DDBJ whole genome shotgun (WGS) entry which is preliminary data.</text>
</comment>
<gene>
    <name evidence="1" type="ORF">NCTC7023_01039</name>
</gene>